<protein>
    <submittedName>
        <fullName evidence="4">MCE family protein</fullName>
    </submittedName>
</protein>
<dbReference type="EMBL" id="CP059895">
    <property type="protein sequence ID" value="QNJ96580.1"/>
    <property type="molecule type" value="Genomic_DNA"/>
</dbReference>
<dbReference type="GO" id="GO:0005576">
    <property type="term" value="C:extracellular region"/>
    <property type="evidence" value="ECO:0007669"/>
    <property type="project" value="TreeGrafter"/>
</dbReference>
<dbReference type="InterPro" id="IPR052336">
    <property type="entry name" value="MlaD_Phospholipid_Transporter"/>
</dbReference>
<feature type="domain" description="Mammalian cell entry C-terminal" evidence="3">
    <location>
        <begin position="128"/>
        <end position="300"/>
    </location>
</feature>
<accession>A0A7G8PQG4</accession>
<dbReference type="PANTHER" id="PTHR33371:SF15">
    <property type="entry name" value="LIPOPROTEIN LPRN"/>
    <property type="match status" value="1"/>
</dbReference>
<dbReference type="InterPro" id="IPR024516">
    <property type="entry name" value="Mce_C"/>
</dbReference>
<name>A0A7G8PQG4_9MYCO</name>
<evidence type="ECO:0000313" key="4">
    <source>
        <dbReference type="EMBL" id="QNJ96580.1"/>
    </source>
</evidence>
<evidence type="ECO:0000259" key="3">
    <source>
        <dbReference type="Pfam" id="PF11887"/>
    </source>
</evidence>
<dbReference type="Pfam" id="PF02470">
    <property type="entry name" value="MlaD"/>
    <property type="match status" value="1"/>
</dbReference>
<dbReference type="PANTHER" id="PTHR33371">
    <property type="entry name" value="INTERMEMBRANE PHOSPHOLIPID TRANSPORT SYSTEM BINDING PROTEIN MLAD-RELATED"/>
    <property type="match status" value="1"/>
</dbReference>
<reference evidence="4 5" key="1">
    <citation type="submission" date="2020-07" db="EMBL/GenBank/DDBJ databases">
        <title>Draft genome sequence of four isobutane-metabolizing strains capable of cometabolically degrading diverse ether contaminants.</title>
        <authorList>
            <person name="Chen W."/>
            <person name="Faulkner N."/>
            <person name="Smith C."/>
            <person name="Hyman M."/>
        </authorList>
    </citation>
    <scope>NUCLEOTIDE SEQUENCE [LARGE SCALE GENOMIC DNA]</scope>
    <source>
        <strain evidence="4 5">2A</strain>
        <plasmid evidence="4 5">unnamed1</plasmid>
    </source>
</reference>
<dbReference type="KEGG" id="mflu:HZU40_33720"/>
<dbReference type="InterPro" id="IPR005693">
    <property type="entry name" value="Mce"/>
</dbReference>
<feature type="domain" description="Mce/MlaD" evidence="2">
    <location>
        <begin position="48"/>
        <end position="122"/>
    </location>
</feature>
<sequence length="385" mass="40994">MAAVRGFPRRIWQGLAVLAVVLSVASCGQWRGISNVPVPGGPGGGPGSYTVYVQIPDTLGLTPNSKVLVADVFVGRVREIALKNWIATLTVDVQKGVELPRNATAKIGQTSLLGTQHLELSAPPQNPSPQGLQNGDTIELKNSSAYPTTEQTLASIATLVRGGGVANLEVITNEVYDIVNGRADQIRALLDKLDTFTAKLELQIGDITHAIDSADRLLAIAARHNDSLKEALVQLPPLVKYLADSRGRVIDAVESLGRFSDVTQQTVEQSGTNLNRNLVSLQRPLEQLVRAAPFVVPALKLALTAPFDIDAVPKTFRGDFINTSLNVDLTFSAIDNGILTGTGVSGMARALEQAWGRDPATMIPDVRFTPNPNNAPGGPLVERGQ</sequence>
<evidence type="ECO:0000259" key="2">
    <source>
        <dbReference type="Pfam" id="PF02470"/>
    </source>
</evidence>
<evidence type="ECO:0000256" key="1">
    <source>
        <dbReference type="SAM" id="MobiDB-lite"/>
    </source>
</evidence>
<dbReference type="NCBIfam" id="TIGR00996">
    <property type="entry name" value="Mtu_fam_mce"/>
    <property type="match status" value="1"/>
</dbReference>
<gene>
    <name evidence="4" type="ORF">HZU40_33720</name>
</gene>
<dbReference type="AlphaFoldDB" id="A0A7G8PQG4"/>
<proteinExistence type="predicted"/>
<organism evidence="4 5">
    <name type="scientific">Mycolicibacterium fluoranthenivorans</name>
    <dbReference type="NCBI Taxonomy" id="258505"/>
    <lineage>
        <taxon>Bacteria</taxon>
        <taxon>Bacillati</taxon>
        <taxon>Actinomycetota</taxon>
        <taxon>Actinomycetes</taxon>
        <taxon>Mycobacteriales</taxon>
        <taxon>Mycobacteriaceae</taxon>
        <taxon>Mycolicibacterium</taxon>
    </lineage>
</organism>
<dbReference type="Proteomes" id="UP000515498">
    <property type="component" value="Plasmid unnamed1"/>
</dbReference>
<dbReference type="InterPro" id="IPR003399">
    <property type="entry name" value="Mce/MlaD"/>
</dbReference>
<dbReference type="Pfam" id="PF11887">
    <property type="entry name" value="Mce4_CUP1"/>
    <property type="match status" value="1"/>
</dbReference>
<feature type="region of interest" description="Disordered" evidence="1">
    <location>
        <begin position="365"/>
        <end position="385"/>
    </location>
</feature>
<evidence type="ECO:0000313" key="5">
    <source>
        <dbReference type="Proteomes" id="UP000515498"/>
    </source>
</evidence>
<dbReference type="RefSeq" id="WP_187099670.1">
    <property type="nucleotide sequence ID" value="NZ_CP059895.1"/>
</dbReference>
<dbReference type="PROSITE" id="PS51257">
    <property type="entry name" value="PROKAR_LIPOPROTEIN"/>
    <property type="match status" value="1"/>
</dbReference>
<geneLocation type="plasmid" evidence="4 5">
    <name>unnamed1</name>
</geneLocation>
<keyword evidence="4" id="KW-0614">Plasmid</keyword>